<feature type="domain" description="Hcy-binding" evidence="7">
    <location>
        <begin position="3"/>
        <end position="404"/>
    </location>
</feature>
<dbReference type="EMBL" id="JBFCZG010000010">
    <property type="protein sequence ID" value="KAL3417838.1"/>
    <property type="molecule type" value="Genomic_DNA"/>
</dbReference>
<feature type="binding site" evidence="5">
    <location>
        <position position="389"/>
    </location>
    <ligand>
        <name>Zn(2+)</name>
        <dbReference type="ChEBI" id="CHEBI:29105"/>
    </ligand>
</feature>
<keyword evidence="1 5" id="KW-0489">Methyltransferase</keyword>
<proteinExistence type="predicted"/>
<evidence type="ECO:0000256" key="5">
    <source>
        <dbReference type="PROSITE-ProRule" id="PRU00333"/>
    </source>
</evidence>
<keyword evidence="2 5" id="KW-0808">Transferase</keyword>
<dbReference type="PANTHER" id="PTHR46015:SF1">
    <property type="entry name" value="HOMOCYSTEINE S-METHYLTRANSFERASE-LIKE ISOFORM 1"/>
    <property type="match status" value="1"/>
</dbReference>
<feature type="binding site" evidence="5">
    <location>
        <position position="296"/>
    </location>
    <ligand>
        <name>Zn(2+)</name>
        <dbReference type="ChEBI" id="CHEBI:29105"/>
    </ligand>
</feature>
<evidence type="ECO:0000313" key="9">
    <source>
        <dbReference type="Proteomes" id="UP001629113"/>
    </source>
</evidence>
<evidence type="ECO:0000256" key="6">
    <source>
        <dbReference type="SAM" id="MobiDB-lite"/>
    </source>
</evidence>
<evidence type="ECO:0000256" key="4">
    <source>
        <dbReference type="ARBA" id="ARBA00022833"/>
    </source>
</evidence>
<gene>
    <name evidence="8" type="ORF">PVAG01_10848</name>
</gene>
<evidence type="ECO:0000313" key="8">
    <source>
        <dbReference type="EMBL" id="KAL3417838.1"/>
    </source>
</evidence>
<reference evidence="8 9" key="1">
    <citation type="submission" date="2024-06" db="EMBL/GenBank/DDBJ databases">
        <title>Complete genome of Phlyctema vagabunda strain 19-DSS-EL-015.</title>
        <authorList>
            <person name="Fiorenzani C."/>
        </authorList>
    </citation>
    <scope>NUCLEOTIDE SEQUENCE [LARGE SCALE GENOMIC DNA]</scope>
    <source>
        <strain evidence="8 9">19-DSS-EL-015</strain>
    </source>
</reference>
<dbReference type="PROSITE" id="PS50970">
    <property type="entry name" value="HCY"/>
    <property type="match status" value="1"/>
</dbReference>
<dbReference type="PANTHER" id="PTHR46015">
    <property type="entry name" value="ZGC:172121"/>
    <property type="match status" value="1"/>
</dbReference>
<sequence length="411" mass="44648">MTSTNRADLRKTPIQLLDGGLGTTLADVYGCSFTSSTTPLWSSSLLLTSPATLLAAQTSFARAGADLLLTDTYQASYGGFAAEGCATRDVAAAKMRSAVAIAHQAFTDSAASSHGEEGRRGSSENADGNRRASPKGKVVLGLGAYGATMVPGQEYTGKYDLSTHADLQAWHAERLRVFESVHDQVDLIAFETIPLLQEIEVLRDVMTSPPPSASTSTESESELDVLRSKRFWISCVFPNQEKARENLLPDGSSVKQLISALLSDVPAQEADGDKKKSSSSSRPRRRRRPDFVGINCTKMAKLPGLIAEFEKEIAALVPSEAGSVGLVIYPDGTNGEVYNTTTQEWEIPEPRDGQVDAEQRAQSWDERIWDVVQQTRDRGFWSEIIVGGCCKTTPPDIERLRRRIDEDTATG</sequence>
<comment type="caution">
    <text evidence="8">The sequence shown here is derived from an EMBL/GenBank/DDBJ whole genome shotgun (WGS) entry which is preliminary data.</text>
</comment>
<feature type="binding site" evidence="5">
    <location>
        <position position="390"/>
    </location>
    <ligand>
        <name>Zn(2+)</name>
        <dbReference type="ChEBI" id="CHEBI:29105"/>
    </ligand>
</feature>
<feature type="region of interest" description="Disordered" evidence="6">
    <location>
        <begin position="266"/>
        <end position="289"/>
    </location>
</feature>
<evidence type="ECO:0000259" key="7">
    <source>
        <dbReference type="PROSITE" id="PS50970"/>
    </source>
</evidence>
<dbReference type="Proteomes" id="UP001629113">
    <property type="component" value="Unassembled WGS sequence"/>
</dbReference>
<comment type="cofactor">
    <cofactor evidence="5">
        <name>Zn(2+)</name>
        <dbReference type="ChEBI" id="CHEBI:29105"/>
    </cofactor>
</comment>
<dbReference type="Pfam" id="PF02574">
    <property type="entry name" value="S-methyl_trans"/>
    <property type="match status" value="1"/>
</dbReference>
<dbReference type="Gene3D" id="3.20.20.330">
    <property type="entry name" value="Homocysteine-binding-like domain"/>
    <property type="match status" value="1"/>
</dbReference>
<feature type="region of interest" description="Disordered" evidence="6">
    <location>
        <begin position="110"/>
        <end position="134"/>
    </location>
</feature>
<evidence type="ECO:0000256" key="1">
    <source>
        <dbReference type="ARBA" id="ARBA00022603"/>
    </source>
</evidence>
<dbReference type="InterPro" id="IPR051486">
    <property type="entry name" value="Hcy_S-methyltransferase"/>
</dbReference>
<dbReference type="InterPro" id="IPR036589">
    <property type="entry name" value="HCY_dom_sf"/>
</dbReference>
<feature type="compositionally biased region" description="Basic and acidic residues" evidence="6">
    <location>
        <begin position="114"/>
        <end position="130"/>
    </location>
</feature>
<accession>A0ABR4P3F0</accession>
<dbReference type="InterPro" id="IPR003726">
    <property type="entry name" value="HCY_dom"/>
</dbReference>
<evidence type="ECO:0000256" key="3">
    <source>
        <dbReference type="ARBA" id="ARBA00022723"/>
    </source>
</evidence>
<keyword evidence="4 5" id="KW-0862">Zinc</keyword>
<name>A0ABR4P3F0_9HELO</name>
<keyword evidence="9" id="KW-1185">Reference proteome</keyword>
<organism evidence="8 9">
    <name type="scientific">Phlyctema vagabunda</name>
    <dbReference type="NCBI Taxonomy" id="108571"/>
    <lineage>
        <taxon>Eukaryota</taxon>
        <taxon>Fungi</taxon>
        <taxon>Dikarya</taxon>
        <taxon>Ascomycota</taxon>
        <taxon>Pezizomycotina</taxon>
        <taxon>Leotiomycetes</taxon>
        <taxon>Helotiales</taxon>
        <taxon>Dermateaceae</taxon>
        <taxon>Phlyctema</taxon>
    </lineage>
</organism>
<protein>
    <submittedName>
        <fullName evidence="8">Homocysteine s-methyltransferase</fullName>
    </submittedName>
</protein>
<evidence type="ECO:0000256" key="2">
    <source>
        <dbReference type="ARBA" id="ARBA00022679"/>
    </source>
</evidence>
<keyword evidence="3 5" id="KW-0479">Metal-binding</keyword>
<dbReference type="SUPFAM" id="SSF82282">
    <property type="entry name" value="Homocysteine S-methyltransferase"/>
    <property type="match status" value="1"/>
</dbReference>